<evidence type="ECO:0000313" key="7">
    <source>
        <dbReference type="Proteomes" id="UP000444980"/>
    </source>
</evidence>
<sequence>MRTRGWQGDIPADSDEARERILAAASRCVTRFGLHKTRLADVAAEAGVTRQTVYRYFSSVNDMLAAVAADGVVDFLDRMGEALAQVRTPADAVVETIVYCLDVLPTEPALGLMLRAGETEFFTTGATSSSAIELGAEMLRRLPVDWVGHGYDDEAMTGLAELVMRIWLSFQMYPNHPARSADEMRAFLRRWVVPHPDAVSASR</sequence>
<organism evidence="6 7">
    <name type="scientific">Gordonia crocea</name>
    <dbReference type="NCBI Taxonomy" id="589162"/>
    <lineage>
        <taxon>Bacteria</taxon>
        <taxon>Bacillati</taxon>
        <taxon>Actinomycetota</taxon>
        <taxon>Actinomycetes</taxon>
        <taxon>Mycobacteriales</taxon>
        <taxon>Gordoniaceae</taxon>
        <taxon>Gordonia</taxon>
    </lineage>
</organism>
<evidence type="ECO:0000313" key="6">
    <source>
        <dbReference type="EMBL" id="GED96925.1"/>
    </source>
</evidence>
<dbReference type="Proteomes" id="UP000444980">
    <property type="component" value="Unassembled WGS sequence"/>
</dbReference>
<dbReference type="Pfam" id="PF00440">
    <property type="entry name" value="TetR_N"/>
    <property type="match status" value="1"/>
</dbReference>
<dbReference type="GO" id="GO:0003700">
    <property type="term" value="F:DNA-binding transcription factor activity"/>
    <property type="evidence" value="ECO:0007669"/>
    <property type="project" value="TreeGrafter"/>
</dbReference>
<dbReference type="RefSeq" id="WP_186343303.1">
    <property type="nucleotide sequence ID" value="NZ_BJOU01000001.1"/>
</dbReference>
<keyword evidence="3" id="KW-0804">Transcription</keyword>
<dbReference type="AlphaFoldDB" id="A0A7I9UUZ1"/>
<dbReference type="SUPFAM" id="SSF46689">
    <property type="entry name" value="Homeodomain-like"/>
    <property type="match status" value="1"/>
</dbReference>
<proteinExistence type="predicted"/>
<keyword evidence="7" id="KW-1185">Reference proteome</keyword>
<dbReference type="InterPro" id="IPR001647">
    <property type="entry name" value="HTH_TetR"/>
</dbReference>
<dbReference type="Gene3D" id="1.10.357.10">
    <property type="entry name" value="Tetracycline Repressor, domain 2"/>
    <property type="match status" value="1"/>
</dbReference>
<dbReference type="PANTHER" id="PTHR30055:SF234">
    <property type="entry name" value="HTH-TYPE TRANSCRIPTIONAL REGULATOR BETI"/>
    <property type="match status" value="1"/>
</dbReference>
<evidence type="ECO:0000256" key="4">
    <source>
        <dbReference type="PROSITE-ProRule" id="PRU00335"/>
    </source>
</evidence>
<evidence type="ECO:0000259" key="5">
    <source>
        <dbReference type="PROSITE" id="PS50977"/>
    </source>
</evidence>
<dbReference type="GO" id="GO:0000976">
    <property type="term" value="F:transcription cis-regulatory region binding"/>
    <property type="evidence" value="ECO:0007669"/>
    <property type="project" value="TreeGrafter"/>
</dbReference>
<protein>
    <submittedName>
        <fullName evidence="6">TetR family transcriptional regulator</fullName>
    </submittedName>
</protein>
<dbReference type="InterPro" id="IPR009057">
    <property type="entry name" value="Homeodomain-like_sf"/>
</dbReference>
<accession>A0A7I9UUZ1</accession>
<keyword evidence="2 4" id="KW-0238">DNA-binding</keyword>
<gene>
    <name evidence="6" type="ORF">nbrc107697_09640</name>
</gene>
<dbReference type="EMBL" id="BJOU01000001">
    <property type="protein sequence ID" value="GED96925.1"/>
    <property type="molecule type" value="Genomic_DNA"/>
</dbReference>
<feature type="DNA-binding region" description="H-T-H motif" evidence="4">
    <location>
        <begin position="38"/>
        <end position="57"/>
    </location>
</feature>
<reference evidence="7" key="1">
    <citation type="submission" date="2019-06" db="EMBL/GenBank/DDBJ databases">
        <title>Gordonia isolated from sludge of a wastewater treatment plant.</title>
        <authorList>
            <person name="Tamura T."/>
            <person name="Aoyama K."/>
            <person name="Kang Y."/>
            <person name="Saito S."/>
            <person name="Akiyama N."/>
            <person name="Yazawa K."/>
            <person name="Gonoi T."/>
            <person name="Mikami Y."/>
        </authorList>
    </citation>
    <scope>NUCLEOTIDE SEQUENCE [LARGE SCALE GENOMIC DNA]</scope>
    <source>
        <strain evidence="7">NBRC 107697</strain>
    </source>
</reference>
<evidence type="ECO:0000256" key="1">
    <source>
        <dbReference type="ARBA" id="ARBA00023015"/>
    </source>
</evidence>
<name>A0A7I9UUZ1_9ACTN</name>
<comment type="caution">
    <text evidence="6">The sequence shown here is derived from an EMBL/GenBank/DDBJ whole genome shotgun (WGS) entry which is preliminary data.</text>
</comment>
<evidence type="ECO:0000256" key="2">
    <source>
        <dbReference type="ARBA" id="ARBA00023125"/>
    </source>
</evidence>
<dbReference type="PANTHER" id="PTHR30055">
    <property type="entry name" value="HTH-TYPE TRANSCRIPTIONAL REGULATOR RUTR"/>
    <property type="match status" value="1"/>
</dbReference>
<dbReference type="InterPro" id="IPR050109">
    <property type="entry name" value="HTH-type_TetR-like_transc_reg"/>
</dbReference>
<feature type="domain" description="HTH tetR-type" evidence="5">
    <location>
        <begin position="15"/>
        <end position="75"/>
    </location>
</feature>
<dbReference type="PRINTS" id="PR00455">
    <property type="entry name" value="HTHTETR"/>
</dbReference>
<evidence type="ECO:0000256" key="3">
    <source>
        <dbReference type="ARBA" id="ARBA00023163"/>
    </source>
</evidence>
<dbReference type="PROSITE" id="PS50977">
    <property type="entry name" value="HTH_TETR_2"/>
    <property type="match status" value="1"/>
</dbReference>
<keyword evidence="1" id="KW-0805">Transcription regulation</keyword>